<comment type="similarity">
    <text evidence="1">Belongs to the DprA/Smf family.</text>
</comment>
<dbReference type="Pfam" id="PF02481">
    <property type="entry name" value="DNA_processg_A"/>
    <property type="match status" value="1"/>
</dbReference>
<gene>
    <name evidence="3" type="ORF">GX533_00505</name>
</gene>
<dbReference type="GO" id="GO:0009294">
    <property type="term" value="P:DNA-mediated transformation"/>
    <property type="evidence" value="ECO:0007669"/>
    <property type="project" value="InterPro"/>
</dbReference>
<proteinExistence type="inferred from homology"/>
<dbReference type="SUPFAM" id="SSF102405">
    <property type="entry name" value="MCP/YpsA-like"/>
    <property type="match status" value="1"/>
</dbReference>
<dbReference type="PANTHER" id="PTHR43022">
    <property type="entry name" value="PROTEIN SMF"/>
    <property type="match status" value="1"/>
</dbReference>
<evidence type="ECO:0000313" key="3">
    <source>
        <dbReference type="EMBL" id="HHX99156.1"/>
    </source>
</evidence>
<dbReference type="EMBL" id="DUTP01000001">
    <property type="protein sequence ID" value="HHX99156.1"/>
    <property type="molecule type" value="Genomic_DNA"/>
</dbReference>
<reference evidence="3 4" key="1">
    <citation type="journal article" date="2020" name="Biotechnol. Biofuels">
        <title>New insights from the biogas microbiome by comprehensive genome-resolved metagenomics of nearly 1600 species originating from multiple anaerobic digesters.</title>
        <authorList>
            <person name="Campanaro S."/>
            <person name="Treu L."/>
            <person name="Rodriguez-R L.M."/>
            <person name="Kovalovszki A."/>
            <person name="Ziels R.M."/>
            <person name="Maus I."/>
            <person name="Zhu X."/>
            <person name="Kougias P.G."/>
            <person name="Basile A."/>
            <person name="Luo G."/>
            <person name="Schluter A."/>
            <person name="Konstantinidis K.T."/>
            <person name="Angelidaki I."/>
        </authorList>
    </citation>
    <scope>NUCLEOTIDE SEQUENCE [LARGE SCALE GENOMIC DNA]</scope>
    <source>
        <strain evidence="3">AS05jafATM_89</strain>
    </source>
</reference>
<comment type="caution">
    <text evidence="3">The sequence shown here is derived from an EMBL/GenBank/DDBJ whole genome shotgun (WGS) entry which is preliminary data.</text>
</comment>
<dbReference type="InterPro" id="IPR003488">
    <property type="entry name" value="DprA"/>
</dbReference>
<dbReference type="Proteomes" id="UP000576550">
    <property type="component" value="Unassembled WGS sequence"/>
</dbReference>
<dbReference type="Gene3D" id="3.40.50.450">
    <property type="match status" value="1"/>
</dbReference>
<evidence type="ECO:0000259" key="2">
    <source>
        <dbReference type="Pfam" id="PF02481"/>
    </source>
</evidence>
<evidence type="ECO:0000313" key="4">
    <source>
        <dbReference type="Proteomes" id="UP000576550"/>
    </source>
</evidence>
<dbReference type="InterPro" id="IPR057666">
    <property type="entry name" value="DrpA_SLOG"/>
</dbReference>
<organism evidence="3 4">
    <name type="scientific">Candidatus Dojkabacteria bacterium</name>
    <dbReference type="NCBI Taxonomy" id="2099670"/>
    <lineage>
        <taxon>Bacteria</taxon>
        <taxon>Candidatus Dojkabacteria</taxon>
    </lineage>
</organism>
<dbReference type="AlphaFoldDB" id="A0A832QD29"/>
<accession>A0A832QD29</accession>
<dbReference type="PANTHER" id="PTHR43022:SF1">
    <property type="entry name" value="PROTEIN SMF"/>
    <property type="match status" value="1"/>
</dbReference>
<sequence>MSNNDKTTPATKSKRLKDFSFIKGTIPTELINKDSLTNSYMFYKGNLNLLRDRANISAIVGARDPLPESQKLTRDLVKYLVTKEQKTIISGFAKGIDSIALETALEFNGNRIGILSISIEEFMKSHKKLVFDDSLLLLSLVNGSIPLSPFEYKTNPLRRNKYIYALSSESFVVECNKINQGGTWAGAKQYLRKIYLNVEKKSNVYIAINENFPAHAKLLKEKGAKPFRLKDGKLKRDCEQQELFI</sequence>
<evidence type="ECO:0000256" key="1">
    <source>
        <dbReference type="ARBA" id="ARBA00006525"/>
    </source>
</evidence>
<feature type="domain" description="Smf/DprA SLOG" evidence="2">
    <location>
        <begin position="39"/>
        <end position="196"/>
    </location>
</feature>
<protein>
    <recommendedName>
        <fullName evidence="2">Smf/DprA SLOG domain-containing protein</fullName>
    </recommendedName>
</protein>
<name>A0A832QD29_9BACT</name>